<dbReference type="Proteomes" id="UP000481360">
    <property type="component" value="Unassembled WGS sequence"/>
</dbReference>
<proteinExistence type="predicted"/>
<evidence type="ECO:0000313" key="2">
    <source>
        <dbReference type="Proteomes" id="UP000481360"/>
    </source>
</evidence>
<dbReference type="Pfam" id="PF11239">
    <property type="entry name" value="DUF3040"/>
    <property type="match status" value="1"/>
</dbReference>
<organism evidence="1 2">
    <name type="scientific">Lentzea alba</name>
    <dbReference type="NCBI Taxonomy" id="2714351"/>
    <lineage>
        <taxon>Bacteria</taxon>
        <taxon>Bacillati</taxon>
        <taxon>Actinomycetota</taxon>
        <taxon>Actinomycetes</taxon>
        <taxon>Pseudonocardiales</taxon>
        <taxon>Pseudonocardiaceae</taxon>
        <taxon>Lentzea</taxon>
    </lineage>
</organism>
<protein>
    <submittedName>
        <fullName evidence="1">DUF3040 domain-containing protein</fullName>
    </submittedName>
</protein>
<reference evidence="1 2" key="1">
    <citation type="submission" date="2020-03" db="EMBL/GenBank/DDBJ databases">
        <title>Isolation and identification of active actinomycetes.</title>
        <authorList>
            <person name="Sun X."/>
        </authorList>
    </citation>
    <scope>NUCLEOTIDE SEQUENCE [LARGE SCALE GENOMIC DNA]</scope>
    <source>
        <strain evidence="1 2">NEAU-D13</strain>
    </source>
</reference>
<accession>A0A7C9W293</accession>
<evidence type="ECO:0000313" key="1">
    <source>
        <dbReference type="EMBL" id="NGY66296.1"/>
    </source>
</evidence>
<comment type="caution">
    <text evidence="1">The sequence shown here is derived from an EMBL/GenBank/DDBJ whole genome shotgun (WGS) entry which is preliminary data.</text>
</comment>
<dbReference type="InterPro" id="IPR021401">
    <property type="entry name" value="DUF3040"/>
</dbReference>
<dbReference type="AlphaFoldDB" id="A0A7C9W293"/>
<keyword evidence="2" id="KW-1185">Reference proteome</keyword>
<name>A0A7C9W293_9PSEU</name>
<gene>
    <name evidence="1" type="ORF">G7043_46160</name>
</gene>
<sequence length="57" mass="6579">MLSREEQQRLIDIERQLRTAEPDLARSLSEGPQRTLRQRAIALVATLAFRKPPPPRT</sequence>
<dbReference type="EMBL" id="JAAMPJ010000021">
    <property type="protein sequence ID" value="NGY66296.1"/>
    <property type="molecule type" value="Genomic_DNA"/>
</dbReference>
<dbReference type="RefSeq" id="WP_166055906.1">
    <property type="nucleotide sequence ID" value="NZ_JAAMPJ010000021.1"/>
</dbReference>